<dbReference type="SMART" id="SM00751">
    <property type="entry name" value="BSD"/>
    <property type="match status" value="1"/>
</dbReference>
<feature type="compositionally biased region" description="Basic and acidic residues" evidence="2">
    <location>
        <begin position="837"/>
        <end position="850"/>
    </location>
</feature>
<dbReference type="Gene3D" id="1.10.3970.10">
    <property type="entry name" value="BSD domain"/>
    <property type="match status" value="1"/>
</dbReference>
<dbReference type="SUPFAM" id="SSF50156">
    <property type="entry name" value="PDZ domain-like"/>
    <property type="match status" value="1"/>
</dbReference>
<feature type="region of interest" description="Disordered" evidence="2">
    <location>
        <begin position="257"/>
        <end position="277"/>
    </location>
</feature>
<dbReference type="EMBL" id="JAFCIX010000030">
    <property type="protein sequence ID" value="KAH6600586.1"/>
    <property type="molecule type" value="Genomic_DNA"/>
</dbReference>
<sequence>MTHATHAELVVEAQALLRKRDAVESEINEMNLLLKTHNIGMTEPLVDSEGFPRADVDVYTARNTRTSIIRLSNDHKRLTNELGAILQRVHEAARSEGVVEPSKNDSSDNSANELLQLQLVPFAKVQAVAPDSPSWTAGLRRDDLVLKFGSIHAGSDAPLKLLAGIVQASENRPLDVHIQRNGAPIVMALTPQKWTGRGLLGIAFDLMNPTVYFAVDYLWRNTDNGHIISDTTEAGSGGGGASMAHFGQTLADTFDDEDVTPERHTETSEGAVLPEKGDTAAPLPAAGSWGAFSWGGLVDVVKKQSEAVVQVYKRDLNEFVQTVAAEGSQGVSIITRNLQALGTSSQMADPITEPQSSAQQQHPTAAMETVHAISDAATVLPDPQATSQDSDRNEGDQQRKEEEEESIDAAPTPPVADTMAAAQLTAHPSVPTADPALSSQSSNPPSPSVESAMDLETDPIVQSQTAPPTESSTTDALLDKLDAMTEKAENYVGQQLSVLGSGFATGFSSLMKSVTQSMPSVASPLSRSMHTVPSTPPPVPACLKYNRVQAMVDEMSRDPSTFTTDPRDLVQVSSHMTSDPEAYVQRFIQFESSFDQISKAGQIAILLASHTHISSLFEDLVPLVVTDTDFWQRYYFRISEIEREEAARRLLVDQATTAGKDDDEDFIWDSDEDEEVLKENPKSPARPASNVTLNRVDKKVVGPIQSDTVVESAVLTERSGEPKAEAGVDCDDRDDRDDLPKLESLQPSSGLPDETIESRSDETSEAVPVGSTDEVDSVSGDLETTLAPSSAQATASPKNGLAVVICASSPSNRNSEDQSSDSFELVHGSSVGAISDGKPHDDLDGSRHGADTMLHSPEGLAAHSGEKEDWGDWE</sequence>
<feature type="compositionally biased region" description="Basic and acidic residues" evidence="2">
    <location>
        <begin position="389"/>
        <end position="401"/>
    </location>
</feature>
<evidence type="ECO:0000313" key="5">
    <source>
        <dbReference type="Proteomes" id="UP001648503"/>
    </source>
</evidence>
<dbReference type="InterPro" id="IPR036034">
    <property type="entry name" value="PDZ_sf"/>
</dbReference>
<dbReference type="InterPro" id="IPR040815">
    <property type="entry name" value="Nas2_N"/>
</dbReference>
<dbReference type="InterPro" id="IPR035925">
    <property type="entry name" value="BSD_dom_sf"/>
</dbReference>
<accession>A0ABQ8FM65</accession>
<evidence type="ECO:0000259" key="3">
    <source>
        <dbReference type="PROSITE" id="PS50858"/>
    </source>
</evidence>
<feature type="region of interest" description="Disordered" evidence="2">
    <location>
        <begin position="345"/>
        <end position="368"/>
    </location>
</feature>
<dbReference type="InterPro" id="IPR005607">
    <property type="entry name" value="BSD_dom"/>
</dbReference>
<feature type="compositionally biased region" description="Basic and acidic residues" evidence="2">
    <location>
        <begin position="864"/>
        <end position="874"/>
    </location>
</feature>
<feature type="compositionally biased region" description="Polar residues" evidence="2">
    <location>
        <begin position="786"/>
        <end position="797"/>
    </location>
</feature>
<dbReference type="Gene3D" id="6.10.140.1710">
    <property type="match status" value="1"/>
</dbReference>
<dbReference type="Pfam" id="PF03909">
    <property type="entry name" value="BSD"/>
    <property type="match status" value="1"/>
</dbReference>
<dbReference type="InterPro" id="IPR035269">
    <property type="entry name" value="PSMD9"/>
</dbReference>
<feature type="region of interest" description="Disordered" evidence="2">
    <location>
        <begin position="429"/>
        <end position="452"/>
    </location>
</feature>
<name>A0ABQ8FM65_9FUNG</name>
<dbReference type="Proteomes" id="UP001648503">
    <property type="component" value="Unassembled WGS sequence"/>
</dbReference>
<dbReference type="PROSITE" id="PS50858">
    <property type="entry name" value="BSD"/>
    <property type="match status" value="1"/>
</dbReference>
<dbReference type="SUPFAM" id="SSF140383">
    <property type="entry name" value="BSD domain-like"/>
    <property type="match status" value="1"/>
</dbReference>
<dbReference type="PANTHER" id="PTHR12651">
    <property type="entry name" value="26S PROTEASOME NON-ATPASE REGULATORY SUBUNIT 9"/>
    <property type="match status" value="1"/>
</dbReference>
<feature type="compositionally biased region" description="Polar residues" evidence="2">
    <location>
        <begin position="345"/>
        <end position="363"/>
    </location>
</feature>
<dbReference type="Pfam" id="PF18265">
    <property type="entry name" value="Nas2_N"/>
    <property type="match status" value="1"/>
</dbReference>
<reference evidence="4 5" key="1">
    <citation type="submission" date="2021-02" db="EMBL/GenBank/DDBJ databases">
        <title>Variation within the Batrachochytrium salamandrivorans European outbreak.</title>
        <authorList>
            <person name="Kelly M."/>
            <person name="Pasmans F."/>
            <person name="Shea T.P."/>
            <person name="Munoz J.F."/>
            <person name="Carranza S."/>
            <person name="Cuomo C.A."/>
            <person name="Martel A."/>
        </authorList>
    </citation>
    <scope>NUCLEOTIDE SEQUENCE [LARGE SCALE GENOMIC DNA]</scope>
    <source>
        <strain evidence="4 5">AMFP18/2</strain>
    </source>
</reference>
<organism evidence="4 5">
    <name type="scientific">Batrachochytrium salamandrivorans</name>
    <dbReference type="NCBI Taxonomy" id="1357716"/>
    <lineage>
        <taxon>Eukaryota</taxon>
        <taxon>Fungi</taxon>
        <taxon>Fungi incertae sedis</taxon>
        <taxon>Chytridiomycota</taxon>
        <taxon>Chytridiomycota incertae sedis</taxon>
        <taxon>Chytridiomycetes</taxon>
        <taxon>Rhizophydiales</taxon>
        <taxon>Rhizophydiales incertae sedis</taxon>
        <taxon>Batrachochytrium</taxon>
    </lineage>
</organism>
<gene>
    <name evidence="4" type="ORF">BASA50_002150</name>
</gene>
<feature type="compositionally biased region" description="Low complexity" evidence="2">
    <location>
        <begin position="435"/>
        <end position="451"/>
    </location>
</feature>
<dbReference type="Gene3D" id="2.30.42.10">
    <property type="match status" value="1"/>
</dbReference>
<protein>
    <recommendedName>
        <fullName evidence="3">BSD domain-containing protein</fullName>
    </recommendedName>
</protein>
<comment type="caution">
    <text evidence="4">The sequence shown here is derived from an EMBL/GenBank/DDBJ whole genome shotgun (WGS) entry which is preliminary data.</text>
</comment>
<keyword evidence="1" id="KW-0143">Chaperone</keyword>
<keyword evidence="5" id="KW-1185">Reference proteome</keyword>
<evidence type="ECO:0000256" key="2">
    <source>
        <dbReference type="SAM" id="MobiDB-lite"/>
    </source>
</evidence>
<dbReference type="PANTHER" id="PTHR12651:SF1">
    <property type="entry name" value="26S PROTEASOME NON-ATPASE REGULATORY SUBUNIT 9"/>
    <property type="match status" value="1"/>
</dbReference>
<feature type="region of interest" description="Disordered" evidence="2">
    <location>
        <begin position="381"/>
        <end position="414"/>
    </location>
</feature>
<feature type="domain" description="BSD" evidence="3">
    <location>
        <begin position="584"/>
        <end position="642"/>
    </location>
</feature>
<proteinExistence type="predicted"/>
<evidence type="ECO:0000256" key="1">
    <source>
        <dbReference type="ARBA" id="ARBA00023186"/>
    </source>
</evidence>
<evidence type="ECO:0000313" key="4">
    <source>
        <dbReference type="EMBL" id="KAH6600586.1"/>
    </source>
</evidence>
<feature type="region of interest" description="Disordered" evidence="2">
    <location>
        <begin position="712"/>
        <end position="874"/>
    </location>
</feature>